<dbReference type="GO" id="GO:0003700">
    <property type="term" value="F:DNA-binding transcription factor activity"/>
    <property type="evidence" value="ECO:0007669"/>
    <property type="project" value="InterPro"/>
</dbReference>
<reference evidence="6" key="1">
    <citation type="journal article" date="2021" name="Microorganisms">
        <title>Acidisoma silvae sp. nov. and Acidisomacellulosilytica sp. nov., Two Acidophilic Bacteria Isolated from Decaying Wood, Hydrolyzing Cellulose and Producing Poly-3-hydroxybutyrate.</title>
        <authorList>
            <person name="Mieszkin S."/>
            <person name="Pouder E."/>
            <person name="Uroz S."/>
            <person name="Simon-Colin C."/>
            <person name="Alain K."/>
        </authorList>
    </citation>
    <scope>NUCLEOTIDE SEQUENCE</scope>
    <source>
        <strain evidence="6">HW T2.11</strain>
    </source>
</reference>
<evidence type="ECO:0000256" key="3">
    <source>
        <dbReference type="ARBA" id="ARBA00023125"/>
    </source>
</evidence>
<dbReference type="AlphaFoldDB" id="A0A963YX42"/>
<accession>A0A963YX42</accession>
<dbReference type="GO" id="GO:0003677">
    <property type="term" value="F:DNA binding"/>
    <property type="evidence" value="ECO:0007669"/>
    <property type="project" value="UniProtKB-KW"/>
</dbReference>
<evidence type="ECO:0000256" key="4">
    <source>
        <dbReference type="ARBA" id="ARBA00023163"/>
    </source>
</evidence>
<dbReference type="PANTHER" id="PTHR30419">
    <property type="entry name" value="HTH-TYPE TRANSCRIPTIONAL REGULATOR YBHD"/>
    <property type="match status" value="1"/>
</dbReference>
<dbReference type="InterPro" id="IPR005119">
    <property type="entry name" value="LysR_subst-bd"/>
</dbReference>
<dbReference type="Gene3D" id="1.10.10.10">
    <property type="entry name" value="Winged helix-like DNA-binding domain superfamily/Winged helix DNA-binding domain"/>
    <property type="match status" value="1"/>
</dbReference>
<dbReference type="EMBL" id="JAESVB010000020">
    <property type="protein sequence ID" value="MCB8877977.1"/>
    <property type="molecule type" value="Genomic_DNA"/>
</dbReference>
<dbReference type="RefSeq" id="WP_227323621.1">
    <property type="nucleotide sequence ID" value="NZ_JAESVB010000020.1"/>
</dbReference>
<dbReference type="SUPFAM" id="SSF53850">
    <property type="entry name" value="Periplasmic binding protein-like II"/>
    <property type="match status" value="1"/>
</dbReference>
<keyword evidence="4" id="KW-0804">Transcription</keyword>
<keyword evidence="7" id="KW-1185">Reference proteome</keyword>
<gene>
    <name evidence="6" type="ORF">ASILVAE211_22500</name>
</gene>
<evidence type="ECO:0000256" key="1">
    <source>
        <dbReference type="ARBA" id="ARBA00009437"/>
    </source>
</evidence>
<dbReference type="PANTHER" id="PTHR30419:SF2">
    <property type="entry name" value="LYSR FAMILY TRANSCRIPTIONAL REGULATOR"/>
    <property type="match status" value="1"/>
</dbReference>
<dbReference type="CDD" id="cd08421">
    <property type="entry name" value="PBP2_LTTR_like_1"/>
    <property type="match status" value="1"/>
</dbReference>
<name>A0A963YX42_9PROT</name>
<comment type="similarity">
    <text evidence="1">Belongs to the LysR transcriptional regulatory family.</text>
</comment>
<feature type="domain" description="HTH lysR-type" evidence="5">
    <location>
        <begin position="3"/>
        <end position="60"/>
    </location>
</feature>
<evidence type="ECO:0000313" key="6">
    <source>
        <dbReference type="EMBL" id="MCB8877977.1"/>
    </source>
</evidence>
<dbReference type="Gene3D" id="3.40.190.290">
    <property type="match status" value="1"/>
</dbReference>
<keyword evidence="2" id="KW-0805">Transcription regulation</keyword>
<evidence type="ECO:0000256" key="2">
    <source>
        <dbReference type="ARBA" id="ARBA00023015"/>
    </source>
</evidence>
<sequence length="297" mass="32301">MRFDLTDLRLFLAVLDVGSITHGATAVGLSLAAASERLRDMETDGKVVLLARSRRGVQPTEAGDALAHHARLILRQTSHMQDELGQHAKGMRATIRLLANTAAMTEFLPVRLGPWLAAHPQVDVDIRERQSTEIASAVRLGLAEIGILSAAVDIAGLHLRPFATDNLVVIVPRHHPFASHRALSFGAIIGENVVGLSDGALQSHLDAQAVRAGFRFKMRVRVRTYEGVCRLVADGVGLGILPATAAARYRRPMQLAVLRMTDPWTKRHLAACIREEPELTPTALSLFEHLIGATRDS</sequence>
<keyword evidence="3" id="KW-0238">DNA-binding</keyword>
<dbReference type="Proteomes" id="UP000708298">
    <property type="component" value="Unassembled WGS sequence"/>
</dbReference>
<evidence type="ECO:0000313" key="7">
    <source>
        <dbReference type="Proteomes" id="UP000708298"/>
    </source>
</evidence>
<dbReference type="SUPFAM" id="SSF46785">
    <property type="entry name" value="Winged helix' DNA-binding domain"/>
    <property type="match status" value="1"/>
</dbReference>
<evidence type="ECO:0000259" key="5">
    <source>
        <dbReference type="PROSITE" id="PS50931"/>
    </source>
</evidence>
<reference evidence="6" key="2">
    <citation type="submission" date="2021-01" db="EMBL/GenBank/DDBJ databases">
        <authorList>
            <person name="Mieszkin S."/>
            <person name="Pouder E."/>
            <person name="Alain K."/>
        </authorList>
    </citation>
    <scope>NUCLEOTIDE SEQUENCE</scope>
    <source>
        <strain evidence="6">HW T2.11</strain>
    </source>
</reference>
<dbReference type="PROSITE" id="PS50931">
    <property type="entry name" value="HTH_LYSR"/>
    <property type="match status" value="1"/>
</dbReference>
<protein>
    <submittedName>
        <fullName evidence="6">LysR family transcriptional regulator</fullName>
    </submittedName>
</protein>
<comment type="caution">
    <text evidence="6">The sequence shown here is derived from an EMBL/GenBank/DDBJ whole genome shotgun (WGS) entry which is preliminary data.</text>
</comment>
<organism evidence="6 7">
    <name type="scientific">Acidisoma silvae</name>
    <dbReference type="NCBI Taxonomy" id="2802396"/>
    <lineage>
        <taxon>Bacteria</taxon>
        <taxon>Pseudomonadati</taxon>
        <taxon>Pseudomonadota</taxon>
        <taxon>Alphaproteobacteria</taxon>
        <taxon>Acetobacterales</taxon>
        <taxon>Acidocellaceae</taxon>
        <taxon>Acidisoma</taxon>
    </lineage>
</organism>
<dbReference type="Pfam" id="PF00126">
    <property type="entry name" value="HTH_1"/>
    <property type="match status" value="1"/>
</dbReference>
<dbReference type="InterPro" id="IPR036390">
    <property type="entry name" value="WH_DNA-bd_sf"/>
</dbReference>
<dbReference type="Pfam" id="PF03466">
    <property type="entry name" value="LysR_substrate"/>
    <property type="match status" value="1"/>
</dbReference>
<dbReference type="InterPro" id="IPR000847">
    <property type="entry name" value="LysR_HTH_N"/>
</dbReference>
<dbReference type="InterPro" id="IPR036388">
    <property type="entry name" value="WH-like_DNA-bd_sf"/>
</dbReference>
<dbReference type="InterPro" id="IPR050950">
    <property type="entry name" value="HTH-type_LysR_regulators"/>
</dbReference>
<proteinExistence type="inferred from homology"/>
<dbReference type="GO" id="GO:0005829">
    <property type="term" value="C:cytosol"/>
    <property type="evidence" value="ECO:0007669"/>
    <property type="project" value="TreeGrafter"/>
</dbReference>